<evidence type="ECO:0000313" key="6">
    <source>
        <dbReference type="EMBL" id="TGG94169.1"/>
    </source>
</evidence>
<dbReference type="InterPro" id="IPR036388">
    <property type="entry name" value="WH-like_DNA-bd_sf"/>
</dbReference>
<organism evidence="6 7">
    <name type="scientific">Natronospirillum operosum</name>
    <dbReference type="NCBI Taxonomy" id="2759953"/>
    <lineage>
        <taxon>Bacteria</taxon>
        <taxon>Pseudomonadati</taxon>
        <taxon>Pseudomonadota</taxon>
        <taxon>Gammaproteobacteria</taxon>
        <taxon>Oceanospirillales</taxon>
        <taxon>Natronospirillaceae</taxon>
        <taxon>Natronospirillum</taxon>
    </lineage>
</organism>
<dbReference type="InterPro" id="IPR036390">
    <property type="entry name" value="WH_DNA-bd_sf"/>
</dbReference>
<reference evidence="6 7" key="1">
    <citation type="submission" date="2019-04" db="EMBL/GenBank/DDBJ databases">
        <title>Natronospirillum operosus gen. nov., sp. nov., a haloalkaliphilic satellite isolated from decaying biomass of laboratory culture of cyanobacterium Geitlerinema sp. and proposal of Natronospirillaceae fam. nov. and Saccharospirillaceae fam. nov.</title>
        <authorList>
            <person name="Kevbrin V."/>
            <person name="Boltyanskaya Y."/>
            <person name="Koziaeva V."/>
            <person name="Grouzdev D.S."/>
            <person name="Park M."/>
            <person name="Cho J."/>
        </authorList>
    </citation>
    <scope>NUCLEOTIDE SEQUENCE [LARGE SCALE GENOMIC DNA]</scope>
    <source>
        <strain evidence="6 7">G-116</strain>
    </source>
</reference>
<proteinExistence type="inferred from homology"/>
<dbReference type="PANTHER" id="PTHR30537:SF35">
    <property type="entry name" value="TRANSCRIPTIONAL REGULATORY PROTEIN"/>
    <property type="match status" value="1"/>
</dbReference>
<keyword evidence="4" id="KW-0804">Transcription</keyword>
<feature type="domain" description="HTH lysR-type" evidence="5">
    <location>
        <begin position="1"/>
        <end position="59"/>
    </location>
</feature>
<sequence length="300" mass="33792">MDTLLSMRVFQAVVDHHGFSAAADHLDLSKAMVSKHIMHLERRLGARLLNRNSRHLSLTEPGRTYLQRCRSVLEELDEVEAVISRANVNPRGEIRVTAPMWLANTEFTGLLSEFRTLYPEVTFDFDISGRFVDIVEEGFDLALRASQTLNPSLIARPLLAMPFRLVASPDYLQRRGHPEKPADMRAHDMLTYSLVSKRGQARLHGPEGEVTLRMTSVMASNNEFLLYQAALQGMGVGLLPEGLVSHDLAAGRLCELLPDYRLPAPSLYAVYTSRRYMTSKIRLFIDFLSARMGAHMSVPR</sequence>
<evidence type="ECO:0000313" key="7">
    <source>
        <dbReference type="Proteomes" id="UP000297475"/>
    </source>
</evidence>
<dbReference type="CDD" id="cd08422">
    <property type="entry name" value="PBP2_CrgA_like"/>
    <property type="match status" value="1"/>
</dbReference>
<dbReference type="Pfam" id="PF03466">
    <property type="entry name" value="LysR_substrate"/>
    <property type="match status" value="1"/>
</dbReference>
<dbReference type="SUPFAM" id="SSF53850">
    <property type="entry name" value="Periplasmic binding protein-like II"/>
    <property type="match status" value="1"/>
</dbReference>
<dbReference type="SUPFAM" id="SSF46785">
    <property type="entry name" value="Winged helix' DNA-binding domain"/>
    <property type="match status" value="1"/>
</dbReference>
<evidence type="ECO:0000256" key="4">
    <source>
        <dbReference type="ARBA" id="ARBA00023163"/>
    </source>
</evidence>
<protein>
    <submittedName>
        <fullName evidence="6">LysR family transcriptional regulator</fullName>
    </submittedName>
</protein>
<dbReference type="GO" id="GO:0043565">
    <property type="term" value="F:sequence-specific DNA binding"/>
    <property type="evidence" value="ECO:0007669"/>
    <property type="project" value="TreeGrafter"/>
</dbReference>
<evidence type="ECO:0000259" key="5">
    <source>
        <dbReference type="PROSITE" id="PS50931"/>
    </source>
</evidence>
<dbReference type="RefSeq" id="WP_135482737.1">
    <property type="nucleotide sequence ID" value="NZ_SRMF01000002.1"/>
</dbReference>
<keyword evidence="3" id="KW-0238">DNA-binding</keyword>
<comment type="similarity">
    <text evidence="1">Belongs to the LysR transcriptional regulatory family.</text>
</comment>
<evidence type="ECO:0000256" key="2">
    <source>
        <dbReference type="ARBA" id="ARBA00023015"/>
    </source>
</evidence>
<dbReference type="Pfam" id="PF00126">
    <property type="entry name" value="HTH_1"/>
    <property type="match status" value="1"/>
</dbReference>
<dbReference type="InterPro" id="IPR005119">
    <property type="entry name" value="LysR_subst-bd"/>
</dbReference>
<dbReference type="FunFam" id="1.10.10.10:FF:000001">
    <property type="entry name" value="LysR family transcriptional regulator"/>
    <property type="match status" value="1"/>
</dbReference>
<gene>
    <name evidence="6" type="ORF">E4656_08345</name>
</gene>
<dbReference type="AlphaFoldDB" id="A0A4Z0WAF2"/>
<dbReference type="Proteomes" id="UP000297475">
    <property type="component" value="Unassembled WGS sequence"/>
</dbReference>
<dbReference type="GO" id="GO:0003700">
    <property type="term" value="F:DNA-binding transcription factor activity"/>
    <property type="evidence" value="ECO:0007669"/>
    <property type="project" value="InterPro"/>
</dbReference>
<name>A0A4Z0WAF2_9GAMM</name>
<evidence type="ECO:0000256" key="1">
    <source>
        <dbReference type="ARBA" id="ARBA00009437"/>
    </source>
</evidence>
<dbReference type="OrthoDB" id="9812435at2"/>
<evidence type="ECO:0000256" key="3">
    <source>
        <dbReference type="ARBA" id="ARBA00023125"/>
    </source>
</evidence>
<dbReference type="PANTHER" id="PTHR30537">
    <property type="entry name" value="HTH-TYPE TRANSCRIPTIONAL REGULATOR"/>
    <property type="match status" value="1"/>
</dbReference>
<accession>A0A4Z0WAF2</accession>
<dbReference type="InterPro" id="IPR058163">
    <property type="entry name" value="LysR-type_TF_proteobact-type"/>
</dbReference>
<dbReference type="InterPro" id="IPR000847">
    <property type="entry name" value="LysR_HTH_N"/>
</dbReference>
<keyword evidence="2" id="KW-0805">Transcription regulation</keyword>
<dbReference type="Gene3D" id="3.40.190.290">
    <property type="match status" value="1"/>
</dbReference>
<dbReference type="PROSITE" id="PS50931">
    <property type="entry name" value="HTH_LYSR"/>
    <property type="match status" value="1"/>
</dbReference>
<comment type="caution">
    <text evidence="6">The sequence shown here is derived from an EMBL/GenBank/DDBJ whole genome shotgun (WGS) entry which is preliminary data.</text>
</comment>
<keyword evidence="7" id="KW-1185">Reference proteome</keyword>
<dbReference type="GO" id="GO:0006351">
    <property type="term" value="P:DNA-templated transcription"/>
    <property type="evidence" value="ECO:0007669"/>
    <property type="project" value="TreeGrafter"/>
</dbReference>
<dbReference type="EMBL" id="SRMF01000002">
    <property type="protein sequence ID" value="TGG94169.1"/>
    <property type="molecule type" value="Genomic_DNA"/>
</dbReference>
<dbReference type="Gene3D" id="1.10.10.10">
    <property type="entry name" value="Winged helix-like DNA-binding domain superfamily/Winged helix DNA-binding domain"/>
    <property type="match status" value="1"/>
</dbReference>